<feature type="region of interest" description="Disordered" evidence="1">
    <location>
        <begin position="45"/>
        <end position="69"/>
    </location>
</feature>
<evidence type="ECO:0008006" key="4">
    <source>
        <dbReference type="Google" id="ProtNLM"/>
    </source>
</evidence>
<dbReference type="EMBL" id="SHKP01000004">
    <property type="protein sequence ID" value="RZU02094.1"/>
    <property type="molecule type" value="Genomic_DNA"/>
</dbReference>
<organism evidence="2 3">
    <name type="scientific">Rivibacter subsaxonicus</name>
    <dbReference type="NCBI Taxonomy" id="457575"/>
    <lineage>
        <taxon>Bacteria</taxon>
        <taxon>Pseudomonadati</taxon>
        <taxon>Pseudomonadota</taxon>
        <taxon>Betaproteobacteria</taxon>
        <taxon>Burkholderiales</taxon>
        <taxon>Rivibacter</taxon>
    </lineage>
</organism>
<keyword evidence="3" id="KW-1185">Reference proteome</keyword>
<gene>
    <name evidence="2" type="ORF">EV670_0113</name>
</gene>
<sequence length="142" mass="15281">MQQLQRQPLPRRAAARRLLAFGLALGLGGPVVAAERPELPPALFENAQRGPWVPPASLPRGGALPEPTRGAALQAQAEARLRADFEAAAAAHGGRLTRAQAEAAGLGYVAREFERIDRRGAGSVRFEDLRQFARQRAAEMAR</sequence>
<dbReference type="Proteomes" id="UP000293671">
    <property type="component" value="Unassembled WGS sequence"/>
</dbReference>
<evidence type="ECO:0000256" key="1">
    <source>
        <dbReference type="SAM" id="MobiDB-lite"/>
    </source>
</evidence>
<evidence type="ECO:0000313" key="3">
    <source>
        <dbReference type="Proteomes" id="UP000293671"/>
    </source>
</evidence>
<dbReference type="AlphaFoldDB" id="A0A4Q7VZ39"/>
<reference evidence="2 3" key="1">
    <citation type="submission" date="2019-02" db="EMBL/GenBank/DDBJ databases">
        <title>Genomic Encyclopedia of Type Strains, Phase IV (KMG-IV): sequencing the most valuable type-strain genomes for metagenomic binning, comparative biology and taxonomic classification.</title>
        <authorList>
            <person name="Goeker M."/>
        </authorList>
    </citation>
    <scope>NUCLEOTIDE SEQUENCE [LARGE SCALE GENOMIC DNA]</scope>
    <source>
        <strain evidence="2 3">DSM 19570</strain>
    </source>
</reference>
<dbReference type="RefSeq" id="WP_130429880.1">
    <property type="nucleotide sequence ID" value="NZ_SHKP01000004.1"/>
</dbReference>
<evidence type="ECO:0000313" key="2">
    <source>
        <dbReference type="EMBL" id="RZU02094.1"/>
    </source>
</evidence>
<comment type="caution">
    <text evidence="2">The sequence shown here is derived from an EMBL/GenBank/DDBJ whole genome shotgun (WGS) entry which is preliminary data.</text>
</comment>
<dbReference type="OrthoDB" id="9035429at2"/>
<protein>
    <recommendedName>
        <fullName evidence="4">EF-hand domain-containing protein</fullName>
    </recommendedName>
</protein>
<accession>A0A4Q7VZ39</accession>
<name>A0A4Q7VZ39_9BURK</name>
<proteinExistence type="predicted"/>